<feature type="signal peptide" evidence="1">
    <location>
        <begin position="1"/>
        <end position="25"/>
    </location>
</feature>
<sequence length="358" mass="41342">MKLSYKLSHLILCCTLIALSSLLTACEKPAADIVQAAKEPQQSEHSVPDLGQICQNLKKEMMAMDAQRTTLAIEQVNQDIRLCLPLMKPAEQKELMQLSKQMYQQFLQLDRTSEQQHAFQTYALDQSAYPTIQQSHFEQLNIRDQYLLRHKGQAYIELIDQGDNKVTYRRNPQYLAKVFAPYLDQPEQKFIENLAQQNAQPLFKNQKLNLDPEEIAKRAIFWQEYTRNYPESPYIGDAHFLENAYTSLLFLGPENSPISLNFENANEVDSANWMVIERLADSDDGALSTKAQKFEQFINMSTEQRRQKIQLSVKEQTKLENHPQLLALSQLNQFLNLKPIDFKNLKKDCFSDAICSAI</sequence>
<dbReference type="EMBL" id="RAXT01000002">
    <property type="protein sequence ID" value="RKG40501.1"/>
    <property type="molecule type" value="Genomic_DNA"/>
</dbReference>
<accession>A0A3A8FH69</accession>
<feature type="chain" id="PRO_5017382187" evidence="1">
    <location>
        <begin position="26"/>
        <end position="358"/>
    </location>
</feature>
<keyword evidence="3" id="KW-1185">Reference proteome</keyword>
<dbReference type="PROSITE" id="PS51257">
    <property type="entry name" value="PROKAR_LIPOPROTEIN"/>
    <property type="match status" value="1"/>
</dbReference>
<dbReference type="AlphaFoldDB" id="A0A3A8FH69"/>
<dbReference type="RefSeq" id="WP_120382733.1">
    <property type="nucleotide sequence ID" value="NZ_RAXT01000002.1"/>
</dbReference>
<gene>
    <name evidence="2" type="ORF">D7V20_02350</name>
</gene>
<reference evidence="2 3" key="1">
    <citation type="submission" date="2018-09" db="EMBL/GenBank/DDBJ databases">
        <title>The draft genome of Acinetobacter spp. strains.</title>
        <authorList>
            <person name="Qin J."/>
            <person name="Feng Y."/>
            <person name="Zong Z."/>
        </authorList>
    </citation>
    <scope>NUCLEOTIDE SEQUENCE [LARGE SCALE GENOMIC DNA]</scope>
    <source>
        <strain evidence="2 3">WCHAc060115</strain>
    </source>
</reference>
<evidence type="ECO:0000256" key="1">
    <source>
        <dbReference type="SAM" id="SignalP"/>
    </source>
</evidence>
<dbReference type="OrthoDB" id="8605367at2"/>
<dbReference type="Proteomes" id="UP000280405">
    <property type="component" value="Unassembled WGS sequence"/>
</dbReference>
<organism evidence="2 3">
    <name type="scientific">Acinetobacter rongchengensis</name>
    <dbReference type="NCBI Taxonomy" id="2419601"/>
    <lineage>
        <taxon>Bacteria</taxon>
        <taxon>Pseudomonadati</taxon>
        <taxon>Pseudomonadota</taxon>
        <taxon>Gammaproteobacteria</taxon>
        <taxon>Moraxellales</taxon>
        <taxon>Moraxellaceae</taxon>
        <taxon>Acinetobacter</taxon>
    </lineage>
</organism>
<comment type="caution">
    <text evidence="2">The sequence shown here is derived from an EMBL/GenBank/DDBJ whole genome shotgun (WGS) entry which is preliminary data.</text>
</comment>
<proteinExistence type="predicted"/>
<evidence type="ECO:0000313" key="3">
    <source>
        <dbReference type="Proteomes" id="UP000280405"/>
    </source>
</evidence>
<name>A0A3A8FH69_9GAMM</name>
<protein>
    <submittedName>
        <fullName evidence="2">Uncharacterized protein</fullName>
    </submittedName>
</protein>
<evidence type="ECO:0000313" key="2">
    <source>
        <dbReference type="EMBL" id="RKG40501.1"/>
    </source>
</evidence>
<keyword evidence="1" id="KW-0732">Signal</keyword>